<dbReference type="Proteomes" id="UP000314294">
    <property type="component" value="Unassembled WGS sequence"/>
</dbReference>
<reference evidence="2 3" key="1">
    <citation type="submission" date="2019-03" db="EMBL/GenBank/DDBJ databases">
        <title>First draft genome of Liparis tanakae, snailfish: a comprehensive survey of snailfish specific genes.</title>
        <authorList>
            <person name="Kim W."/>
            <person name="Song I."/>
            <person name="Jeong J.-H."/>
            <person name="Kim D."/>
            <person name="Kim S."/>
            <person name="Ryu S."/>
            <person name="Song J.Y."/>
            <person name="Lee S.K."/>
        </authorList>
    </citation>
    <scope>NUCLEOTIDE SEQUENCE [LARGE SCALE GENOMIC DNA]</scope>
    <source>
        <tissue evidence="2">Muscle</tissue>
    </source>
</reference>
<accession>A0A4Z2E081</accession>
<sequence length="59" mass="7046">MQPFRRSASEPRRGTRTRWSPPAVPTRTCPWRRFWRPSGPWNPKPRPTSRPTSARHPIR</sequence>
<evidence type="ECO:0000313" key="2">
    <source>
        <dbReference type="EMBL" id="TNN22206.1"/>
    </source>
</evidence>
<dbReference type="EMBL" id="SRLO01023718">
    <property type="protein sequence ID" value="TNN22206.1"/>
    <property type="molecule type" value="Genomic_DNA"/>
</dbReference>
<keyword evidence="3" id="KW-1185">Reference proteome</keyword>
<comment type="caution">
    <text evidence="2">The sequence shown here is derived from an EMBL/GenBank/DDBJ whole genome shotgun (WGS) entry which is preliminary data.</text>
</comment>
<evidence type="ECO:0000256" key="1">
    <source>
        <dbReference type="SAM" id="MobiDB-lite"/>
    </source>
</evidence>
<proteinExistence type="predicted"/>
<gene>
    <name evidence="2" type="ORF">EYF80_067680</name>
</gene>
<organism evidence="2 3">
    <name type="scientific">Liparis tanakae</name>
    <name type="common">Tanaka's snailfish</name>
    <dbReference type="NCBI Taxonomy" id="230148"/>
    <lineage>
        <taxon>Eukaryota</taxon>
        <taxon>Metazoa</taxon>
        <taxon>Chordata</taxon>
        <taxon>Craniata</taxon>
        <taxon>Vertebrata</taxon>
        <taxon>Euteleostomi</taxon>
        <taxon>Actinopterygii</taxon>
        <taxon>Neopterygii</taxon>
        <taxon>Teleostei</taxon>
        <taxon>Neoteleostei</taxon>
        <taxon>Acanthomorphata</taxon>
        <taxon>Eupercaria</taxon>
        <taxon>Perciformes</taxon>
        <taxon>Cottioidei</taxon>
        <taxon>Cottales</taxon>
        <taxon>Liparidae</taxon>
        <taxon>Liparis</taxon>
    </lineage>
</organism>
<feature type="region of interest" description="Disordered" evidence="1">
    <location>
        <begin position="1"/>
        <end position="59"/>
    </location>
</feature>
<protein>
    <submittedName>
        <fullName evidence="2">Uncharacterized protein</fullName>
    </submittedName>
</protein>
<dbReference type="AlphaFoldDB" id="A0A4Z2E081"/>
<name>A0A4Z2E081_9TELE</name>
<evidence type="ECO:0000313" key="3">
    <source>
        <dbReference type="Proteomes" id="UP000314294"/>
    </source>
</evidence>